<gene>
    <name evidence="3" type="ORF">J5O05_04085</name>
</gene>
<dbReference type="InterPro" id="IPR052558">
    <property type="entry name" value="Siderophore_Hydrolase_D"/>
</dbReference>
<dbReference type="PANTHER" id="PTHR40841:SF2">
    <property type="entry name" value="SIDEROPHORE-DEGRADING ESTERASE (EUROFUNG)"/>
    <property type="match status" value="1"/>
</dbReference>
<dbReference type="Gene3D" id="3.40.50.1820">
    <property type="entry name" value="alpha/beta hydrolase"/>
    <property type="match status" value="1"/>
</dbReference>
<dbReference type="SUPFAM" id="SSF53474">
    <property type="entry name" value="alpha/beta-Hydrolases"/>
    <property type="match status" value="1"/>
</dbReference>
<dbReference type="KEGG" id="pxi:J5O05_04085"/>
<evidence type="ECO:0000313" key="3">
    <source>
        <dbReference type="EMBL" id="QTH72082.1"/>
    </source>
</evidence>
<keyword evidence="4" id="KW-1185">Reference proteome</keyword>
<dbReference type="Proteomes" id="UP000664904">
    <property type="component" value="Chromosome"/>
</dbReference>
<dbReference type="GO" id="GO:0016788">
    <property type="term" value="F:hydrolase activity, acting on ester bonds"/>
    <property type="evidence" value="ECO:0007669"/>
    <property type="project" value="TreeGrafter"/>
</dbReference>
<name>A0A975DJ38_9GAMM</name>
<dbReference type="InterPro" id="IPR000801">
    <property type="entry name" value="Esterase-like"/>
</dbReference>
<evidence type="ECO:0000313" key="4">
    <source>
        <dbReference type="Proteomes" id="UP000664904"/>
    </source>
</evidence>
<dbReference type="AlphaFoldDB" id="A0A975DJ38"/>
<comment type="similarity">
    <text evidence="1">Belongs to the esterase D family.</text>
</comment>
<accession>A0A975DJ38</accession>
<protein>
    <submittedName>
        <fullName evidence="3">Alpha/beta hydrolase</fullName>
    </submittedName>
</protein>
<dbReference type="RefSeq" id="WP_208843704.1">
    <property type="nucleotide sequence ID" value="NZ_CP072133.1"/>
</dbReference>
<reference evidence="3" key="1">
    <citation type="submission" date="2021-03" db="EMBL/GenBank/DDBJ databases">
        <title>Complete Genome of Pseudoalteromonas xiamenensis STKMTI.2, a new potential marine bacterium producing anti-Vibrio compounds.</title>
        <authorList>
            <person name="Handayani D.P."/>
            <person name="Isnansetyo A."/>
            <person name="Istiqomah I."/>
            <person name="Jumina J."/>
        </authorList>
    </citation>
    <scope>NUCLEOTIDE SEQUENCE</scope>
    <source>
        <strain evidence="3">STKMTI.2</strain>
    </source>
</reference>
<dbReference type="EMBL" id="CP072133">
    <property type="protein sequence ID" value="QTH72082.1"/>
    <property type="molecule type" value="Genomic_DNA"/>
</dbReference>
<organism evidence="3 4">
    <name type="scientific">Pseudoalteromonas xiamenensis</name>
    <dbReference type="NCBI Taxonomy" id="882626"/>
    <lineage>
        <taxon>Bacteria</taxon>
        <taxon>Pseudomonadati</taxon>
        <taxon>Pseudomonadota</taxon>
        <taxon>Gammaproteobacteria</taxon>
        <taxon>Alteromonadales</taxon>
        <taxon>Pseudoalteromonadaceae</taxon>
        <taxon>Pseudoalteromonas</taxon>
    </lineage>
</organism>
<evidence type="ECO:0000256" key="2">
    <source>
        <dbReference type="ARBA" id="ARBA00022801"/>
    </source>
</evidence>
<sequence>MVDFDEDFIHIAGLTQFLSFPWIKHIPESIVVGIKNVDRKRDFTFVTTNERDKKDFPTTGHSAEFIQFLSQELMPLLEQQYRVSDIKVLMGQSLGGLLATEVLLKHSTLFTHYLIVSPSMWWDNGSLFEQVATSNASFNRVFIAVGKEGKIMEEDATKLHDKLVEKFANKPIGFQFYPETQSR</sequence>
<dbReference type="Pfam" id="PF00756">
    <property type="entry name" value="Esterase"/>
    <property type="match status" value="1"/>
</dbReference>
<dbReference type="PANTHER" id="PTHR40841">
    <property type="entry name" value="SIDEROPHORE TRIACETYLFUSARININE C ESTERASE"/>
    <property type="match status" value="1"/>
</dbReference>
<keyword evidence="2 3" id="KW-0378">Hydrolase</keyword>
<dbReference type="InterPro" id="IPR029058">
    <property type="entry name" value="AB_hydrolase_fold"/>
</dbReference>
<evidence type="ECO:0000256" key="1">
    <source>
        <dbReference type="ARBA" id="ARBA00005622"/>
    </source>
</evidence>
<proteinExistence type="inferred from homology"/>